<evidence type="ECO:0000259" key="1">
    <source>
        <dbReference type="Pfam" id="PF21805"/>
    </source>
</evidence>
<feature type="domain" description="Imm-5-like" evidence="1">
    <location>
        <begin position="53"/>
        <end position="180"/>
    </location>
</feature>
<keyword evidence="3" id="KW-1185">Reference proteome</keyword>
<sequence length="183" mass="20848">MVQLKGVNSVKLEDYAWNKHEQKLKEEQTEFKPSNPKIKIIDNTELRNKIEEALEKMPQKLLAQWTLKVATPYLAYLDDHLKDDSRINLGIDTLQKRIDGSIRASDLRKVGFVVNELAKESKSDISKYSARSFAQAIATGHMRGHALVSSDYAIKAINVLTDNSTDSSTKERERQLNILHELI</sequence>
<comment type="caution">
    <text evidence="2">The sequence shown here is derived from an EMBL/GenBank/DDBJ whole genome shotgun (WGS) entry which is preliminary data.</text>
</comment>
<accession>A0ABX2DNB9</accession>
<organism evidence="2 3">
    <name type="scientific">Paenibacillus tritici</name>
    <dbReference type="NCBI Taxonomy" id="1873425"/>
    <lineage>
        <taxon>Bacteria</taxon>
        <taxon>Bacillati</taxon>
        <taxon>Bacillota</taxon>
        <taxon>Bacilli</taxon>
        <taxon>Bacillales</taxon>
        <taxon>Paenibacillaceae</taxon>
        <taxon>Paenibacillus</taxon>
    </lineage>
</organism>
<reference evidence="2 3" key="1">
    <citation type="submission" date="2020-05" db="EMBL/GenBank/DDBJ databases">
        <title>Paenibacillus glebae, sp. nov., Paenibacillus humi sp. nov., Paenibacillus pedi sp. nov., Paenibacillus terrestris sp. nov. and Paenibacillus terricola sp. nov., isolated from a forest top soil sample.</title>
        <authorList>
            <person name="Qi S."/>
            <person name="Carlier A."/>
            <person name="Cnockaert M."/>
            <person name="Vandamme P."/>
        </authorList>
    </citation>
    <scope>NUCLEOTIDE SEQUENCE [LARGE SCALE GENOMIC DNA]</scope>
    <source>
        <strain evidence="2 3">LMG 29502</strain>
    </source>
</reference>
<evidence type="ECO:0000313" key="2">
    <source>
        <dbReference type="EMBL" id="NQX46117.1"/>
    </source>
</evidence>
<dbReference type="InterPro" id="IPR048667">
    <property type="entry name" value="Imm5-like"/>
</dbReference>
<evidence type="ECO:0000313" key="3">
    <source>
        <dbReference type="Proteomes" id="UP000711047"/>
    </source>
</evidence>
<proteinExistence type="predicted"/>
<protein>
    <recommendedName>
        <fullName evidence="1">Imm-5-like domain-containing protein</fullName>
    </recommendedName>
</protein>
<name>A0ABX2DNB9_9BACL</name>
<gene>
    <name evidence="2" type="ORF">HQN87_12315</name>
</gene>
<dbReference type="Pfam" id="PF21805">
    <property type="entry name" value="Imm5_like"/>
    <property type="match status" value="1"/>
</dbReference>
<dbReference type="Proteomes" id="UP000711047">
    <property type="component" value="Unassembled WGS sequence"/>
</dbReference>
<dbReference type="EMBL" id="JABMKX010000006">
    <property type="protein sequence ID" value="NQX46117.1"/>
    <property type="molecule type" value="Genomic_DNA"/>
</dbReference>